<reference evidence="1 2" key="1">
    <citation type="submission" date="2019-03" db="EMBL/GenBank/DDBJ databases">
        <title>Genomic Encyclopedia of Type Strains, Phase III (KMG-III): the genomes of soil and plant-associated and newly described type strains.</title>
        <authorList>
            <person name="Whitman W."/>
        </authorList>
    </citation>
    <scope>NUCLEOTIDE SEQUENCE [LARGE SCALE GENOMIC DNA]</scope>
    <source>
        <strain evidence="1 2">VKM Ac-2575</strain>
    </source>
</reference>
<protein>
    <submittedName>
        <fullName evidence="1">Peptidase M66-like protein</fullName>
    </submittedName>
</protein>
<dbReference type="PROSITE" id="PS01295">
    <property type="entry name" value="ISPD"/>
    <property type="match status" value="1"/>
</dbReference>
<dbReference type="AlphaFoldDB" id="A0A4R7SXH2"/>
<gene>
    <name evidence="1" type="ORF">EV138_6531</name>
</gene>
<dbReference type="GO" id="GO:0008299">
    <property type="term" value="P:isoprenoid biosynthetic process"/>
    <property type="evidence" value="ECO:0007669"/>
    <property type="project" value="InterPro"/>
</dbReference>
<dbReference type="GO" id="GO:0003824">
    <property type="term" value="F:catalytic activity"/>
    <property type="evidence" value="ECO:0007669"/>
    <property type="project" value="InterPro"/>
</dbReference>
<accession>A0A4R7SXH2</accession>
<proteinExistence type="predicted"/>
<dbReference type="EMBL" id="SOCE01000002">
    <property type="protein sequence ID" value="TDU84062.1"/>
    <property type="molecule type" value="Genomic_DNA"/>
</dbReference>
<dbReference type="Proteomes" id="UP000295151">
    <property type="component" value="Unassembled WGS sequence"/>
</dbReference>
<name>A0A4R7SXH2_9ACTN</name>
<dbReference type="OrthoDB" id="5164980at2"/>
<dbReference type="RefSeq" id="WP_133983641.1">
    <property type="nucleotide sequence ID" value="NZ_SOCE01000002.1"/>
</dbReference>
<dbReference type="InterPro" id="IPR018294">
    <property type="entry name" value="ISPD_synthase_CS"/>
</dbReference>
<organism evidence="1 2">
    <name type="scientific">Kribbella voronezhensis</name>
    <dbReference type="NCBI Taxonomy" id="2512212"/>
    <lineage>
        <taxon>Bacteria</taxon>
        <taxon>Bacillati</taxon>
        <taxon>Actinomycetota</taxon>
        <taxon>Actinomycetes</taxon>
        <taxon>Propionibacteriales</taxon>
        <taxon>Kribbellaceae</taxon>
        <taxon>Kribbella</taxon>
    </lineage>
</organism>
<evidence type="ECO:0000313" key="2">
    <source>
        <dbReference type="Proteomes" id="UP000295151"/>
    </source>
</evidence>
<keyword evidence="2" id="KW-1185">Reference proteome</keyword>
<dbReference type="Pfam" id="PF10462">
    <property type="entry name" value="Peptidase_M66"/>
    <property type="match status" value="1"/>
</dbReference>
<sequence>MPRFNVSGVFQQLAQSDWLKPFLAGIYIDGVEVTQVIQYRKAAEHLTDPGDRGADNSVRLVADKPAYVRVYVHALFADVYGVQGTVVMQRMKYGVWVDSGTLVAQYPGVVTAPADPDYATERRSLSNSLNFVIPAALMRGTFRLRVTVEAASNKRYRAEHLQTVDAGLLQKLKVRMIPIKYSGDDLNGNHVDLPLPTLADLQSTVVDTVNWYPVSHVPELSVAGQMNWFVPLSGAILNGKCPDVWNSILAWMYLVKLADGDKPGWLYYGMLPSAIPLDGTGGCGGGGAGVGTGPVGQSNSMGHELGHVLTFQHSPCGQTNDPYIDPNYPAYEPYDSIQNRMASIGEYGFDITGPTVLRPGIGRDFMSYCFPRWPSLYQYQRMLQHEHLNPSWLPGPGDARPPNVQLDLDGPIPHYIPDPPPDWGSAQVRPMLVLLGRMVDGQLEVQHVITLNTTPSQDGIRLPGTSLHFIDRQGQLLSQAPVYLVETLACGGCGGGGGCGGCGDKAALDQGVIRAMVPVAPEGGTLRIVRDDEEVWMREPADAPPWIEGLQAEATADALRVSWHEEVYVDKPLRLLRWSGDDGQTWQSLAAGLEAGEATVSMTPMSAGPALVQLMISDGFHTVVSDSVRVDVPWRAPDAAILAPAAGSTVRAGSLVRLWALAGDASGRPLSGDQLRWELDGQPAGTGTEVFADLLDFEGDHRVVLTVDDGSSRTVLTTTFTASDNGHPPHRHTR</sequence>
<evidence type="ECO:0000313" key="1">
    <source>
        <dbReference type="EMBL" id="TDU84062.1"/>
    </source>
</evidence>
<comment type="caution">
    <text evidence="1">The sequence shown here is derived from an EMBL/GenBank/DDBJ whole genome shotgun (WGS) entry which is preliminary data.</text>
</comment>